<name>A0A447U3Z7_SALET</name>
<dbReference type="AlphaFoldDB" id="A0A447U3Z7"/>
<evidence type="ECO:0000256" key="1">
    <source>
        <dbReference type="SAM" id="MobiDB-lite"/>
    </source>
</evidence>
<sequence length="81" mass="8893">MPFISGWHLSDHCEIWLEALTRTGQELRLQCASLSTSRAGARAVRPEKMVPGGPPASSLPGRKKQLAQWRNVVASLEVITL</sequence>
<proteinExistence type="predicted"/>
<organism evidence="2 3">
    <name type="scientific">Salmonella enterica I</name>
    <dbReference type="NCBI Taxonomy" id="59201"/>
    <lineage>
        <taxon>Bacteria</taxon>
        <taxon>Pseudomonadati</taxon>
        <taxon>Pseudomonadota</taxon>
        <taxon>Gammaproteobacteria</taxon>
        <taxon>Enterobacterales</taxon>
        <taxon>Enterobacteriaceae</taxon>
        <taxon>Salmonella</taxon>
    </lineage>
</organism>
<gene>
    <name evidence="2" type="ORF">NCTC6754_06247</name>
</gene>
<accession>A0A447U3Z7</accession>
<feature type="region of interest" description="Disordered" evidence="1">
    <location>
        <begin position="40"/>
        <end position="61"/>
    </location>
</feature>
<evidence type="ECO:0000313" key="2">
    <source>
        <dbReference type="EMBL" id="VEB60076.1"/>
    </source>
</evidence>
<protein>
    <submittedName>
        <fullName evidence="2">MerR family transcriptional regulator</fullName>
    </submittedName>
</protein>
<dbReference type="Proteomes" id="UP000269208">
    <property type="component" value="Chromosome"/>
</dbReference>
<dbReference type="EMBL" id="LR134190">
    <property type="protein sequence ID" value="VEB60076.1"/>
    <property type="molecule type" value="Genomic_DNA"/>
</dbReference>
<reference evidence="2 3" key="1">
    <citation type="submission" date="2018-12" db="EMBL/GenBank/DDBJ databases">
        <authorList>
            <consortium name="Pathogen Informatics"/>
        </authorList>
    </citation>
    <scope>NUCLEOTIDE SEQUENCE [LARGE SCALE GENOMIC DNA]</scope>
    <source>
        <strain evidence="2 3">NCTC6754</strain>
    </source>
</reference>
<evidence type="ECO:0000313" key="3">
    <source>
        <dbReference type="Proteomes" id="UP000269208"/>
    </source>
</evidence>